<feature type="coiled-coil region" evidence="3">
    <location>
        <begin position="104"/>
        <end position="131"/>
    </location>
</feature>
<feature type="compositionally biased region" description="Low complexity" evidence="4">
    <location>
        <begin position="376"/>
        <end position="393"/>
    </location>
</feature>
<dbReference type="Pfam" id="PF25944">
    <property type="entry name" value="Beta-barrel_RND"/>
    <property type="match status" value="1"/>
</dbReference>
<feature type="compositionally biased region" description="Basic and acidic residues" evidence="4">
    <location>
        <begin position="394"/>
        <end position="406"/>
    </location>
</feature>
<gene>
    <name evidence="9" type="ORF">ACFOM9_08470</name>
</gene>
<organism evidence="9 10">
    <name type="scientific">Luteimonas notoginsengisoli</name>
    <dbReference type="NCBI Taxonomy" id="1578200"/>
    <lineage>
        <taxon>Bacteria</taxon>
        <taxon>Pseudomonadati</taxon>
        <taxon>Pseudomonadota</taxon>
        <taxon>Gammaproteobacteria</taxon>
        <taxon>Lysobacterales</taxon>
        <taxon>Lysobacteraceae</taxon>
        <taxon>Luteimonas</taxon>
    </lineage>
</organism>
<dbReference type="PANTHER" id="PTHR30158">
    <property type="entry name" value="ACRA/E-RELATED COMPONENT OF DRUG EFFLUX TRANSPORTER"/>
    <property type="match status" value="1"/>
</dbReference>
<feature type="region of interest" description="Disordered" evidence="4">
    <location>
        <begin position="359"/>
        <end position="406"/>
    </location>
</feature>
<dbReference type="Pfam" id="PF25917">
    <property type="entry name" value="BSH_RND"/>
    <property type="match status" value="1"/>
</dbReference>
<feature type="domain" description="Multidrug resistance protein MdtA-like barrel-sandwich hybrid" evidence="6">
    <location>
        <begin position="63"/>
        <end position="204"/>
    </location>
</feature>
<feature type="domain" description="Multidrug resistance protein MdtA-like C-terminal permuted SH3" evidence="8">
    <location>
        <begin position="297"/>
        <end position="358"/>
    </location>
</feature>
<dbReference type="InterPro" id="IPR006143">
    <property type="entry name" value="RND_pump_MFP"/>
</dbReference>
<dbReference type="EMBL" id="JBHRYF010000008">
    <property type="protein sequence ID" value="MFC3660095.1"/>
    <property type="molecule type" value="Genomic_DNA"/>
</dbReference>
<dbReference type="Gene3D" id="1.10.287.470">
    <property type="entry name" value="Helix hairpin bin"/>
    <property type="match status" value="1"/>
</dbReference>
<keyword evidence="10" id="KW-1185">Reference proteome</keyword>
<protein>
    <submittedName>
        <fullName evidence="9">Efflux RND transporter periplasmic adaptor subunit</fullName>
    </submittedName>
</protein>
<dbReference type="Gene3D" id="2.40.50.100">
    <property type="match status" value="1"/>
</dbReference>
<dbReference type="InterPro" id="IPR058626">
    <property type="entry name" value="MdtA-like_b-barrel"/>
</dbReference>
<dbReference type="Pfam" id="PF25876">
    <property type="entry name" value="HH_MFP_RND"/>
    <property type="match status" value="1"/>
</dbReference>
<dbReference type="InterPro" id="IPR058627">
    <property type="entry name" value="MdtA-like_C"/>
</dbReference>
<evidence type="ECO:0000256" key="4">
    <source>
        <dbReference type="SAM" id="MobiDB-lite"/>
    </source>
</evidence>
<evidence type="ECO:0000256" key="3">
    <source>
        <dbReference type="SAM" id="Coils"/>
    </source>
</evidence>
<dbReference type="NCBIfam" id="TIGR01730">
    <property type="entry name" value="RND_mfp"/>
    <property type="match status" value="1"/>
</dbReference>
<evidence type="ECO:0000313" key="9">
    <source>
        <dbReference type="EMBL" id="MFC3660095.1"/>
    </source>
</evidence>
<dbReference type="PROSITE" id="PS51257">
    <property type="entry name" value="PROKAR_LIPOPROTEIN"/>
    <property type="match status" value="1"/>
</dbReference>
<dbReference type="InterPro" id="IPR058624">
    <property type="entry name" value="MdtA-like_HH"/>
</dbReference>
<evidence type="ECO:0000259" key="8">
    <source>
        <dbReference type="Pfam" id="PF25967"/>
    </source>
</evidence>
<evidence type="ECO:0000256" key="1">
    <source>
        <dbReference type="ARBA" id="ARBA00004519"/>
    </source>
</evidence>
<feature type="domain" description="Multidrug resistance protein MdtA-like beta-barrel" evidence="7">
    <location>
        <begin position="210"/>
        <end position="293"/>
    </location>
</feature>
<accession>A0ABV7USW4</accession>
<sequence length="406" mass="41713">MTMSIRTLAVAGAILLLSACGKGDEAAPGAGGAMPPPEVGVIVAKKSNVPLRQEMVGRLAPFRSADVRARVPGVVQKRVYEEGSDVRKGEVLFLIDPAPLRAALGQAQASLAQAQASYANAKANADRARQLLPQKFISKSDYDNALATERSSAASIQAARAAVDAAQINLGYATVRAPIDGRAGKQQVTEGALVGQGTATLLTTVDQIDPLYVNFSMSVSELAQARGLQSSGQAPQVQVQLPDGTVYGHAGELDFSGDIVDPETGSVSLRARLPNPDKQLLPGTFVSFGITLGQVPDAFLIPQVAVQRDAKGAYVLVVGQDGKVARKDVKAERAQGSDWIVTDGLAGGEQVIVSGVQRAQPGQPAKAAPWQPPGAQPAAAGAPASAQPAGGQPAKDKQGGDAAGKD</sequence>
<evidence type="ECO:0000259" key="5">
    <source>
        <dbReference type="Pfam" id="PF25876"/>
    </source>
</evidence>
<evidence type="ECO:0000259" key="6">
    <source>
        <dbReference type="Pfam" id="PF25917"/>
    </source>
</evidence>
<dbReference type="Pfam" id="PF25967">
    <property type="entry name" value="RND-MFP_C"/>
    <property type="match status" value="1"/>
</dbReference>
<dbReference type="PANTHER" id="PTHR30158:SF3">
    <property type="entry name" value="MULTIDRUG EFFLUX PUMP SUBUNIT ACRA-RELATED"/>
    <property type="match status" value="1"/>
</dbReference>
<dbReference type="Gene3D" id="2.40.30.170">
    <property type="match status" value="1"/>
</dbReference>
<evidence type="ECO:0000313" key="10">
    <source>
        <dbReference type="Proteomes" id="UP001595724"/>
    </source>
</evidence>
<dbReference type="InterPro" id="IPR058625">
    <property type="entry name" value="MdtA-like_BSH"/>
</dbReference>
<name>A0ABV7USW4_9GAMM</name>
<evidence type="ECO:0000259" key="7">
    <source>
        <dbReference type="Pfam" id="PF25944"/>
    </source>
</evidence>
<feature type="compositionally biased region" description="Low complexity" evidence="4">
    <location>
        <begin position="359"/>
        <end position="369"/>
    </location>
</feature>
<dbReference type="Proteomes" id="UP001595724">
    <property type="component" value="Unassembled WGS sequence"/>
</dbReference>
<comment type="subcellular location">
    <subcellularLocation>
        <location evidence="1">Cell inner membrane</location>
        <topology evidence="1">Lipid-anchor</topology>
    </subcellularLocation>
</comment>
<proteinExistence type="inferred from homology"/>
<comment type="caution">
    <text evidence="9">The sequence shown here is derived from an EMBL/GenBank/DDBJ whole genome shotgun (WGS) entry which is preliminary data.</text>
</comment>
<dbReference type="Gene3D" id="2.40.420.20">
    <property type="match status" value="1"/>
</dbReference>
<reference evidence="10" key="1">
    <citation type="journal article" date="2019" name="Int. J. Syst. Evol. Microbiol.">
        <title>The Global Catalogue of Microorganisms (GCM) 10K type strain sequencing project: providing services to taxonomists for standard genome sequencing and annotation.</title>
        <authorList>
            <consortium name="The Broad Institute Genomics Platform"/>
            <consortium name="The Broad Institute Genome Sequencing Center for Infectious Disease"/>
            <person name="Wu L."/>
            <person name="Ma J."/>
        </authorList>
    </citation>
    <scope>NUCLEOTIDE SEQUENCE [LARGE SCALE GENOMIC DNA]</scope>
    <source>
        <strain evidence="10">KCTC 42211</strain>
    </source>
</reference>
<evidence type="ECO:0000256" key="2">
    <source>
        <dbReference type="ARBA" id="ARBA00009477"/>
    </source>
</evidence>
<dbReference type="RefSeq" id="WP_386708931.1">
    <property type="nucleotide sequence ID" value="NZ_JBHRYF010000008.1"/>
</dbReference>
<keyword evidence="3" id="KW-0175">Coiled coil</keyword>
<feature type="domain" description="Multidrug resistance protein MdtA-like alpha-helical hairpin" evidence="5">
    <location>
        <begin position="104"/>
        <end position="173"/>
    </location>
</feature>
<dbReference type="SUPFAM" id="SSF111369">
    <property type="entry name" value="HlyD-like secretion proteins"/>
    <property type="match status" value="1"/>
</dbReference>
<comment type="similarity">
    <text evidence="2">Belongs to the membrane fusion protein (MFP) (TC 8.A.1) family.</text>
</comment>